<dbReference type="EMBL" id="VZRB01000008">
    <property type="protein sequence ID" value="KAB1146764.1"/>
    <property type="molecule type" value="Genomic_DNA"/>
</dbReference>
<proteinExistence type="predicted"/>
<feature type="coiled-coil region" evidence="1">
    <location>
        <begin position="46"/>
        <end position="80"/>
    </location>
</feature>
<keyword evidence="3" id="KW-1185">Reference proteome</keyword>
<dbReference type="AlphaFoldDB" id="A0A6H9UZE0"/>
<evidence type="ECO:0000313" key="3">
    <source>
        <dbReference type="Proteomes" id="UP000442707"/>
    </source>
</evidence>
<evidence type="ECO:0000256" key="1">
    <source>
        <dbReference type="SAM" id="Coils"/>
    </source>
</evidence>
<evidence type="ECO:0000313" key="2">
    <source>
        <dbReference type="EMBL" id="KAB1146764.1"/>
    </source>
</evidence>
<dbReference type="RefSeq" id="WP_150948405.1">
    <property type="nucleotide sequence ID" value="NZ_VZRB01000008.1"/>
</dbReference>
<gene>
    <name evidence="2" type="ORF">F7R91_14385</name>
</gene>
<accession>A0A6H9UZE0</accession>
<sequence length="100" mass="11830">MRGKHRAGPDNARLRQLRREDRQYIRYCHERFAELGQRVRYWRARAEVAEGRLQAKEQQLQRQTEQLMARDTELETLRRQLKAASDDTVETPIPAELAAA</sequence>
<keyword evidence="1" id="KW-0175">Coiled coil</keyword>
<reference evidence="2 3" key="1">
    <citation type="submission" date="2019-09" db="EMBL/GenBank/DDBJ databases">
        <title>Screening of Novel Bioactive Compounds from Soil-Associated.</title>
        <authorList>
            <person name="Zhao S."/>
        </authorList>
    </citation>
    <scope>NUCLEOTIDE SEQUENCE [LARGE SCALE GENOMIC DNA]</scope>
    <source>
        <strain evidence="2 3">HIT-DPA4</strain>
    </source>
</reference>
<protein>
    <recommendedName>
        <fullName evidence="4">Transposase</fullName>
    </recommendedName>
</protein>
<comment type="caution">
    <text evidence="2">The sequence shown here is derived from an EMBL/GenBank/DDBJ whole genome shotgun (WGS) entry which is preliminary data.</text>
</comment>
<evidence type="ECO:0008006" key="4">
    <source>
        <dbReference type="Google" id="ProtNLM"/>
    </source>
</evidence>
<name>A0A6H9UZE0_9ACTN</name>
<organism evidence="2 3">
    <name type="scientific">Streptomyces luteolifulvus</name>
    <dbReference type="NCBI Taxonomy" id="2615112"/>
    <lineage>
        <taxon>Bacteria</taxon>
        <taxon>Bacillati</taxon>
        <taxon>Actinomycetota</taxon>
        <taxon>Actinomycetes</taxon>
        <taxon>Kitasatosporales</taxon>
        <taxon>Streptomycetaceae</taxon>
        <taxon>Streptomyces</taxon>
    </lineage>
</organism>
<dbReference type="Proteomes" id="UP000442707">
    <property type="component" value="Unassembled WGS sequence"/>
</dbReference>